<proteinExistence type="predicted"/>
<reference evidence="3 4" key="1">
    <citation type="journal article" date="2016" name="Nat. Commun.">
        <title>Thousands of microbial genomes shed light on interconnected biogeochemical processes in an aquifer system.</title>
        <authorList>
            <person name="Anantharaman K."/>
            <person name="Brown C.T."/>
            <person name="Hug L.A."/>
            <person name="Sharon I."/>
            <person name="Castelle C.J."/>
            <person name="Probst A.J."/>
            <person name="Thomas B.C."/>
            <person name="Singh A."/>
            <person name="Wilkins M.J."/>
            <person name="Karaoz U."/>
            <person name="Brodie E.L."/>
            <person name="Williams K.H."/>
            <person name="Hubbard S.S."/>
            <person name="Banfield J.F."/>
        </authorList>
    </citation>
    <scope>NUCLEOTIDE SEQUENCE [LARGE SCALE GENOMIC DNA]</scope>
</reference>
<keyword evidence="2" id="KW-0812">Transmembrane</keyword>
<feature type="transmembrane region" description="Helical" evidence="2">
    <location>
        <begin position="34"/>
        <end position="52"/>
    </location>
</feature>
<accession>A0A1F5YQL1</accession>
<comment type="caution">
    <text evidence="3">The sequence shown here is derived from an EMBL/GenBank/DDBJ whole genome shotgun (WGS) entry which is preliminary data.</text>
</comment>
<dbReference type="STRING" id="1798371.A2W14_01680"/>
<dbReference type="AlphaFoldDB" id="A0A1F5YQL1"/>
<evidence type="ECO:0000256" key="2">
    <source>
        <dbReference type="SAM" id="Phobius"/>
    </source>
</evidence>
<keyword evidence="2" id="KW-0472">Membrane</keyword>
<protein>
    <submittedName>
        <fullName evidence="3">Uncharacterized protein</fullName>
    </submittedName>
</protein>
<sequence>MFNKRNAVIDVQNATGSPLVHKLESSNSSYNKKLIAGGLIIMTGVFSGFFLSKTIGRKTSSSSDSTRVGGGSNTIVGSTDTKTFRDQAEGELLAGGINGEGTHRLERPGGESQTVALTSSVLDLSQFEGKKVRVWGETFAGQTAGWFMDVGKVEVIE</sequence>
<keyword evidence="2" id="KW-1133">Transmembrane helix</keyword>
<organism evidence="3 4">
    <name type="scientific">Candidatus Gottesmanbacteria bacterium RBG_16_37_8</name>
    <dbReference type="NCBI Taxonomy" id="1798371"/>
    <lineage>
        <taxon>Bacteria</taxon>
        <taxon>Candidatus Gottesmaniibacteriota</taxon>
    </lineage>
</organism>
<name>A0A1F5YQL1_9BACT</name>
<evidence type="ECO:0000313" key="3">
    <source>
        <dbReference type="EMBL" id="OGG02490.1"/>
    </source>
</evidence>
<feature type="region of interest" description="Disordered" evidence="1">
    <location>
        <begin position="58"/>
        <end position="79"/>
    </location>
</feature>
<evidence type="ECO:0000313" key="4">
    <source>
        <dbReference type="Proteomes" id="UP000176665"/>
    </source>
</evidence>
<dbReference type="Proteomes" id="UP000176665">
    <property type="component" value="Unassembled WGS sequence"/>
</dbReference>
<dbReference type="EMBL" id="MFJA01000062">
    <property type="protein sequence ID" value="OGG02490.1"/>
    <property type="molecule type" value="Genomic_DNA"/>
</dbReference>
<evidence type="ECO:0000256" key="1">
    <source>
        <dbReference type="SAM" id="MobiDB-lite"/>
    </source>
</evidence>
<gene>
    <name evidence="3" type="ORF">A2W14_01680</name>
</gene>